<dbReference type="SUPFAM" id="SSF46785">
    <property type="entry name" value="Winged helix' DNA-binding domain"/>
    <property type="match status" value="1"/>
</dbReference>
<dbReference type="Proteomes" id="UP000011135">
    <property type="component" value="Unassembled WGS sequence"/>
</dbReference>
<gene>
    <name evidence="1" type="ORF">C900_01490</name>
</gene>
<dbReference type="InterPro" id="IPR036390">
    <property type="entry name" value="WH_DNA-bd_sf"/>
</dbReference>
<keyword evidence="2" id="KW-1185">Reference proteome</keyword>
<evidence type="ECO:0000313" key="2">
    <source>
        <dbReference type="Proteomes" id="UP000011135"/>
    </source>
</evidence>
<dbReference type="InterPro" id="IPR036388">
    <property type="entry name" value="WH-like_DNA-bd_sf"/>
</dbReference>
<organism evidence="1 2">
    <name type="scientific">Fulvivirga imtechensis AK7</name>
    <dbReference type="NCBI Taxonomy" id="1237149"/>
    <lineage>
        <taxon>Bacteria</taxon>
        <taxon>Pseudomonadati</taxon>
        <taxon>Bacteroidota</taxon>
        <taxon>Cytophagia</taxon>
        <taxon>Cytophagales</taxon>
        <taxon>Fulvivirgaceae</taxon>
        <taxon>Fulvivirga</taxon>
    </lineage>
</organism>
<dbReference type="AlphaFoldDB" id="L8JUM9"/>
<dbReference type="STRING" id="1237149.C900_01490"/>
<accession>L8JUM9</accession>
<reference evidence="1 2" key="1">
    <citation type="submission" date="2012-12" db="EMBL/GenBank/DDBJ databases">
        <title>Genome assembly of Fulvivirga imtechensis AK7.</title>
        <authorList>
            <person name="Nupur N."/>
            <person name="Khatri I."/>
            <person name="Kumar R."/>
            <person name="Subramanian S."/>
            <person name="Pinnaka A."/>
        </authorList>
    </citation>
    <scope>NUCLEOTIDE SEQUENCE [LARGE SCALE GENOMIC DNA]</scope>
    <source>
        <strain evidence="1 2">AK7</strain>
    </source>
</reference>
<comment type="caution">
    <text evidence="1">The sequence shown here is derived from an EMBL/GenBank/DDBJ whole genome shotgun (WGS) entry which is preliminary data.</text>
</comment>
<sequence length="152" mass="17785">MYDQNPFIMTNTKIIDEKSPIGAWVREADTVFTHLTRRTRNHGSFNRIEWQLLNFIHEKESALATESKMLLNFFDSDEVTDQVIMRFVKDGLIMEDHERIRITAKGRRAYAEVSQIQEEIKRKAMAGVSEKEYATTIATLRKVIDNLREYAT</sequence>
<protein>
    <recommendedName>
        <fullName evidence="3">HTH marR-type domain-containing protein</fullName>
    </recommendedName>
</protein>
<evidence type="ECO:0008006" key="3">
    <source>
        <dbReference type="Google" id="ProtNLM"/>
    </source>
</evidence>
<dbReference type="EMBL" id="AMZN01000021">
    <property type="protein sequence ID" value="ELR72495.1"/>
    <property type="molecule type" value="Genomic_DNA"/>
</dbReference>
<evidence type="ECO:0000313" key="1">
    <source>
        <dbReference type="EMBL" id="ELR72495.1"/>
    </source>
</evidence>
<dbReference type="Gene3D" id="1.10.10.10">
    <property type="entry name" value="Winged helix-like DNA-binding domain superfamily/Winged helix DNA-binding domain"/>
    <property type="match status" value="1"/>
</dbReference>
<proteinExistence type="predicted"/>
<name>L8JUM9_9BACT</name>